<reference evidence="1" key="1">
    <citation type="submission" date="2021-02" db="EMBL/GenBank/DDBJ databases">
        <authorList>
            <person name="Nowell W R."/>
        </authorList>
    </citation>
    <scope>NUCLEOTIDE SEQUENCE</scope>
</reference>
<gene>
    <name evidence="1" type="ORF">OVA965_LOCUS29102</name>
    <name evidence="2" type="ORF">TMI583_LOCUS29866</name>
</gene>
<dbReference type="AlphaFoldDB" id="A0A8S2F3A5"/>
<sequence>HMNVYLELENLNRNIEQQSKYYEELEAPYLSCNDHIKPLCLLHGHVEQKRKEKNDLNEKLEVAKYNYHRNIAKITQQCANLAMAFRSNYYSYMSANLDEIKTKTESRLNALLDEVNQAKDLAQSNDHNLTVLNEKFDRDMVHFDCLKKSIEIITNKLKSNSSYLNDEKCIKSDLVELQLSIEELEKWHARTGYPDDAASLVSMHL</sequence>
<dbReference type="Proteomes" id="UP000677228">
    <property type="component" value="Unassembled WGS sequence"/>
</dbReference>
<accession>A0A8S2F3A5</accession>
<name>A0A8S2F3A5_9BILA</name>
<evidence type="ECO:0000313" key="2">
    <source>
        <dbReference type="EMBL" id="CAF4122160.1"/>
    </source>
</evidence>
<comment type="caution">
    <text evidence="1">The sequence shown here is derived from an EMBL/GenBank/DDBJ whole genome shotgun (WGS) entry which is preliminary data.</text>
</comment>
<evidence type="ECO:0000313" key="3">
    <source>
        <dbReference type="Proteomes" id="UP000677228"/>
    </source>
</evidence>
<organism evidence="1 3">
    <name type="scientific">Didymodactylos carnosus</name>
    <dbReference type="NCBI Taxonomy" id="1234261"/>
    <lineage>
        <taxon>Eukaryota</taxon>
        <taxon>Metazoa</taxon>
        <taxon>Spiralia</taxon>
        <taxon>Gnathifera</taxon>
        <taxon>Rotifera</taxon>
        <taxon>Eurotatoria</taxon>
        <taxon>Bdelloidea</taxon>
        <taxon>Philodinida</taxon>
        <taxon>Philodinidae</taxon>
        <taxon>Didymodactylos</taxon>
    </lineage>
</organism>
<feature type="non-terminal residue" evidence="1">
    <location>
        <position position="1"/>
    </location>
</feature>
<evidence type="ECO:0000313" key="1">
    <source>
        <dbReference type="EMBL" id="CAF1313645.1"/>
    </source>
</evidence>
<protein>
    <submittedName>
        <fullName evidence="1">Uncharacterized protein</fullName>
    </submittedName>
</protein>
<dbReference type="Proteomes" id="UP000682733">
    <property type="component" value="Unassembled WGS sequence"/>
</dbReference>
<dbReference type="EMBL" id="CAJNOK010020278">
    <property type="protein sequence ID" value="CAF1313645.1"/>
    <property type="molecule type" value="Genomic_DNA"/>
</dbReference>
<proteinExistence type="predicted"/>
<dbReference type="EMBL" id="CAJOBA010041869">
    <property type="protein sequence ID" value="CAF4122160.1"/>
    <property type="molecule type" value="Genomic_DNA"/>
</dbReference>